<comment type="catalytic activity">
    <reaction evidence="17">
        <text>L-seryl-[protein] + ATP = O-phospho-L-seryl-[protein] + ADP + H(+)</text>
        <dbReference type="Rhea" id="RHEA:17989"/>
        <dbReference type="Rhea" id="RHEA-COMP:9863"/>
        <dbReference type="Rhea" id="RHEA-COMP:11604"/>
        <dbReference type="ChEBI" id="CHEBI:15378"/>
        <dbReference type="ChEBI" id="CHEBI:29999"/>
        <dbReference type="ChEBI" id="CHEBI:30616"/>
        <dbReference type="ChEBI" id="CHEBI:83421"/>
        <dbReference type="ChEBI" id="CHEBI:456216"/>
        <dbReference type="EC" id="2.7.11.1"/>
    </reaction>
</comment>
<evidence type="ECO:0000256" key="8">
    <source>
        <dbReference type="ARBA" id="ARBA00022737"/>
    </source>
</evidence>
<keyword evidence="11" id="KW-0067">ATP-binding</keyword>
<evidence type="ECO:0000256" key="6">
    <source>
        <dbReference type="ARBA" id="ARBA00022692"/>
    </source>
</evidence>
<gene>
    <name evidence="21" type="ORF">HannXRQ_Chr14g0434111</name>
</gene>
<keyword evidence="7" id="KW-0732">Signal</keyword>
<organism evidence="21 22">
    <name type="scientific">Helianthus annuus</name>
    <name type="common">Common sunflower</name>
    <dbReference type="NCBI Taxonomy" id="4232"/>
    <lineage>
        <taxon>Eukaryota</taxon>
        <taxon>Viridiplantae</taxon>
        <taxon>Streptophyta</taxon>
        <taxon>Embryophyta</taxon>
        <taxon>Tracheophyta</taxon>
        <taxon>Spermatophyta</taxon>
        <taxon>Magnoliopsida</taxon>
        <taxon>eudicotyledons</taxon>
        <taxon>Gunneridae</taxon>
        <taxon>Pentapetalae</taxon>
        <taxon>asterids</taxon>
        <taxon>campanulids</taxon>
        <taxon>Asterales</taxon>
        <taxon>Asteraceae</taxon>
        <taxon>Asteroideae</taxon>
        <taxon>Heliantheae alliance</taxon>
        <taxon>Heliantheae</taxon>
        <taxon>Helianthus</taxon>
    </lineage>
</organism>
<keyword evidence="13 19" id="KW-0472">Membrane</keyword>
<evidence type="ECO:0000256" key="7">
    <source>
        <dbReference type="ARBA" id="ARBA00022729"/>
    </source>
</evidence>
<sequence length="372" mass="40661">MLTATAPVTPSASMVDYHRHTRTLILTITLIYTFLISIIFSTTDLKSSNILLNDDLSNNNFSPPQPKYNPSMKLVLSGNPLFQSNSSKIPPKPSLPSGSQPDSSNQLSPGITPSTGDSGIGGVPAIQLKKKPNVVPSLTPVAAFAGLALLTFPLGLYLCKLKKANSSKPSSSLVIHPLDSFKSDNKVSISIAKDTQMLVSVGSGSNDGTKIAVKRTESDVIYNKALDEFESEISVLTKVKHRHLVLLLGYSTQGLKKILVYEYMPQGELSRHLFHWKNFKLEPLSWKRRLSIVLDVARGVEYLHSLAHQSFIHQDLKSSNILLSDDFRAKVSDFGPVKLVPAGGKSIMTQVAGTFGYVAPKYANNYLFSLYI</sequence>
<dbReference type="Proteomes" id="UP000215914">
    <property type="component" value="Chromosome 14"/>
</dbReference>
<evidence type="ECO:0000256" key="12">
    <source>
        <dbReference type="ARBA" id="ARBA00022989"/>
    </source>
</evidence>
<evidence type="ECO:0000313" key="21">
    <source>
        <dbReference type="EMBL" id="OTF97393.1"/>
    </source>
</evidence>
<dbReference type="FunFam" id="1.10.510.10:FF:001023">
    <property type="entry name" value="Os07g0541700 protein"/>
    <property type="match status" value="1"/>
</dbReference>
<evidence type="ECO:0000256" key="18">
    <source>
        <dbReference type="SAM" id="MobiDB-lite"/>
    </source>
</evidence>
<protein>
    <recommendedName>
        <fullName evidence="2">non-specific serine/threonine protein kinase</fullName>
        <ecNumber evidence="2">2.7.11.1</ecNumber>
    </recommendedName>
</protein>
<feature type="transmembrane region" description="Helical" evidence="19">
    <location>
        <begin position="138"/>
        <end position="159"/>
    </location>
</feature>
<dbReference type="GO" id="GO:0004674">
    <property type="term" value="F:protein serine/threonine kinase activity"/>
    <property type="evidence" value="ECO:0007669"/>
    <property type="project" value="UniProtKB-KW"/>
</dbReference>
<accession>A0A251SF83</accession>
<comment type="catalytic activity">
    <reaction evidence="16">
        <text>L-threonyl-[protein] + ATP = O-phospho-L-threonyl-[protein] + ADP + H(+)</text>
        <dbReference type="Rhea" id="RHEA:46608"/>
        <dbReference type="Rhea" id="RHEA-COMP:11060"/>
        <dbReference type="Rhea" id="RHEA-COMP:11605"/>
        <dbReference type="ChEBI" id="CHEBI:15378"/>
        <dbReference type="ChEBI" id="CHEBI:30013"/>
        <dbReference type="ChEBI" id="CHEBI:30616"/>
        <dbReference type="ChEBI" id="CHEBI:61977"/>
        <dbReference type="ChEBI" id="CHEBI:456216"/>
        <dbReference type="EC" id="2.7.11.1"/>
    </reaction>
</comment>
<comment type="subcellular location">
    <subcellularLocation>
        <location evidence="1">Membrane</location>
        <topology evidence="1">Single-pass membrane protein</topology>
    </subcellularLocation>
</comment>
<keyword evidence="5" id="KW-0808">Transferase</keyword>
<dbReference type="GO" id="GO:0005524">
    <property type="term" value="F:ATP binding"/>
    <property type="evidence" value="ECO:0007669"/>
    <property type="project" value="UniProtKB-KW"/>
</dbReference>
<dbReference type="AlphaFoldDB" id="A0A251SF83"/>
<evidence type="ECO:0000256" key="13">
    <source>
        <dbReference type="ARBA" id="ARBA00023136"/>
    </source>
</evidence>
<dbReference type="InterPro" id="IPR000719">
    <property type="entry name" value="Prot_kinase_dom"/>
</dbReference>
<dbReference type="InterPro" id="IPR052422">
    <property type="entry name" value="Auxin_Ser/Thr_Kinase"/>
</dbReference>
<dbReference type="PANTHER" id="PTHR47986">
    <property type="entry name" value="OSJNBA0070M12.3 PROTEIN"/>
    <property type="match status" value="1"/>
</dbReference>
<evidence type="ECO:0000256" key="4">
    <source>
        <dbReference type="ARBA" id="ARBA00022614"/>
    </source>
</evidence>
<evidence type="ECO:0000256" key="5">
    <source>
        <dbReference type="ARBA" id="ARBA00022679"/>
    </source>
</evidence>
<keyword evidence="12 19" id="KW-1133">Transmembrane helix</keyword>
<feature type="region of interest" description="Disordered" evidence="18">
    <location>
        <begin position="86"/>
        <end position="116"/>
    </location>
</feature>
<feature type="transmembrane region" description="Helical" evidence="19">
    <location>
        <begin position="23"/>
        <end position="42"/>
    </location>
</feature>
<dbReference type="EMBL" id="CM007903">
    <property type="protein sequence ID" value="OTF97393.1"/>
    <property type="molecule type" value="Genomic_DNA"/>
</dbReference>
<dbReference type="InterPro" id="IPR008271">
    <property type="entry name" value="Ser/Thr_kinase_AS"/>
</dbReference>
<keyword evidence="22" id="KW-1185">Reference proteome</keyword>
<name>A0A251SF83_HELAN</name>
<evidence type="ECO:0000256" key="15">
    <source>
        <dbReference type="ARBA" id="ARBA00023180"/>
    </source>
</evidence>
<evidence type="ECO:0000256" key="9">
    <source>
        <dbReference type="ARBA" id="ARBA00022741"/>
    </source>
</evidence>
<keyword evidence="14" id="KW-0675">Receptor</keyword>
<dbReference type="SUPFAM" id="SSF56112">
    <property type="entry name" value="Protein kinase-like (PK-like)"/>
    <property type="match status" value="1"/>
</dbReference>
<keyword evidence="15" id="KW-0325">Glycoprotein</keyword>
<evidence type="ECO:0000313" key="22">
    <source>
        <dbReference type="Proteomes" id="UP000215914"/>
    </source>
</evidence>
<proteinExistence type="predicted"/>
<dbReference type="PROSITE" id="PS00108">
    <property type="entry name" value="PROTEIN_KINASE_ST"/>
    <property type="match status" value="1"/>
</dbReference>
<evidence type="ECO:0000256" key="14">
    <source>
        <dbReference type="ARBA" id="ARBA00023170"/>
    </source>
</evidence>
<dbReference type="EC" id="2.7.11.1" evidence="2"/>
<keyword evidence="3" id="KW-0723">Serine/threonine-protein kinase</keyword>
<dbReference type="InterPro" id="IPR011009">
    <property type="entry name" value="Kinase-like_dom_sf"/>
</dbReference>
<evidence type="ECO:0000256" key="16">
    <source>
        <dbReference type="ARBA" id="ARBA00047899"/>
    </source>
</evidence>
<evidence type="ECO:0000256" key="17">
    <source>
        <dbReference type="ARBA" id="ARBA00048679"/>
    </source>
</evidence>
<feature type="compositionally biased region" description="Polar residues" evidence="18">
    <location>
        <begin position="100"/>
        <end position="116"/>
    </location>
</feature>
<feature type="compositionally biased region" description="Low complexity" evidence="18">
    <location>
        <begin position="86"/>
        <end position="99"/>
    </location>
</feature>
<evidence type="ECO:0000256" key="19">
    <source>
        <dbReference type="SAM" id="Phobius"/>
    </source>
</evidence>
<keyword evidence="10 21" id="KW-0418">Kinase</keyword>
<dbReference type="Pfam" id="PF00069">
    <property type="entry name" value="Pkinase"/>
    <property type="match status" value="1"/>
</dbReference>
<dbReference type="PANTHER" id="PTHR47986:SF13">
    <property type="entry name" value="RECEPTOR PROTEIN KINASE TMK1-LIKE"/>
    <property type="match status" value="1"/>
</dbReference>
<dbReference type="Gene3D" id="3.30.200.20">
    <property type="entry name" value="Phosphorylase Kinase, domain 1"/>
    <property type="match status" value="1"/>
</dbReference>
<keyword evidence="4" id="KW-0433">Leucine-rich repeat</keyword>
<keyword evidence="8" id="KW-0677">Repeat</keyword>
<dbReference type="PROSITE" id="PS50011">
    <property type="entry name" value="PROTEIN_KINASE_DOM"/>
    <property type="match status" value="1"/>
</dbReference>
<evidence type="ECO:0000256" key="2">
    <source>
        <dbReference type="ARBA" id="ARBA00012513"/>
    </source>
</evidence>
<dbReference type="Gene3D" id="1.10.510.10">
    <property type="entry name" value="Transferase(Phosphotransferase) domain 1"/>
    <property type="match status" value="1"/>
</dbReference>
<keyword evidence="9" id="KW-0547">Nucleotide-binding</keyword>
<reference evidence="22" key="1">
    <citation type="journal article" date="2017" name="Nature">
        <title>The sunflower genome provides insights into oil metabolism, flowering and Asterid evolution.</title>
        <authorList>
            <person name="Badouin H."/>
            <person name="Gouzy J."/>
            <person name="Grassa C.J."/>
            <person name="Murat F."/>
            <person name="Staton S.E."/>
            <person name="Cottret L."/>
            <person name="Lelandais-Briere C."/>
            <person name="Owens G.L."/>
            <person name="Carrere S."/>
            <person name="Mayjonade B."/>
            <person name="Legrand L."/>
            <person name="Gill N."/>
            <person name="Kane N.C."/>
            <person name="Bowers J.E."/>
            <person name="Hubner S."/>
            <person name="Bellec A."/>
            <person name="Berard A."/>
            <person name="Berges H."/>
            <person name="Blanchet N."/>
            <person name="Boniface M.C."/>
            <person name="Brunel D."/>
            <person name="Catrice O."/>
            <person name="Chaidir N."/>
            <person name="Claudel C."/>
            <person name="Donnadieu C."/>
            <person name="Faraut T."/>
            <person name="Fievet G."/>
            <person name="Helmstetter N."/>
            <person name="King M."/>
            <person name="Knapp S.J."/>
            <person name="Lai Z."/>
            <person name="Le Paslier M.C."/>
            <person name="Lippi Y."/>
            <person name="Lorenzon L."/>
            <person name="Mandel J.R."/>
            <person name="Marage G."/>
            <person name="Marchand G."/>
            <person name="Marquand E."/>
            <person name="Bret-Mestries E."/>
            <person name="Morien E."/>
            <person name="Nambeesan S."/>
            <person name="Nguyen T."/>
            <person name="Pegot-Espagnet P."/>
            <person name="Pouilly N."/>
            <person name="Raftis F."/>
            <person name="Sallet E."/>
            <person name="Schiex T."/>
            <person name="Thomas J."/>
            <person name="Vandecasteele C."/>
            <person name="Vares D."/>
            <person name="Vear F."/>
            <person name="Vautrin S."/>
            <person name="Crespi M."/>
            <person name="Mangin B."/>
            <person name="Burke J.M."/>
            <person name="Salse J."/>
            <person name="Munos S."/>
            <person name="Vincourt P."/>
            <person name="Rieseberg L.H."/>
            <person name="Langlade N.B."/>
        </authorList>
    </citation>
    <scope>NUCLEOTIDE SEQUENCE [LARGE SCALE GENOMIC DNA]</scope>
    <source>
        <strain evidence="22">cv. SF193</strain>
    </source>
</reference>
<evidence type="ECO:0000256" key="1">
    <source>
        <dbReference type="ARBA" id="ARBA00004167"/>
    </source>
</evidence>
<evidence type="ECO:0000256" key="11">
    <source>
        <dbReference type="ARBA" id="ARBA00022840"/>
    </source>
</evidence>
<dbReference type="InParanoid" id="A0A251SF83"/>
<evidence type="ECO:0000256" key="3">
    <source>
        <dbReference type="ARBA" id="ARBA00022527"/>
    </source>
</evidence>
<feature type="domain" description="Protein kinase" evidence="20">
    <location>
        <begin position="175"/>
        <end position="372"/>
    </location>
</feature>
<dbReference type="GO" id="GO:0016020">
    <property type="term" value="C:membrane"/>
    <property type="evidence" value="ECO:0007669"/>
    <property type="project" value="UniProtKB-SubCell"/>
</dbReference>
<evidence type="ECO:0000256" key="10">
    <source>
        <dbReference type="ARBA" id="ARBA00022777"/>
    </source>
</evidence>
<keyword evidence="6 19" id="KW-0812">Transmembrane</keyword>
<dbReference type="SMART" id="SM00220">
    <property type="entry name" value="S_TKc"/>
    <property type="match status" value="1"/>
</dbReference>
<evidence type="ECO:0000259" key="20">
    <source>
        <dbReference type="PROSITE" id="PS50011"/>
    </source>
</evidence>